<dbReference type="InterPro" id="IPR004570">
    <property type="entry name" value="Phosphatidylglycerol_P_synth"/>
</dbReference>
<evidence type="ECO:0000256" key="11">
    <source>
        <dbReference type="ARBA" id="ARBA00023098"/>
    </source>
</evidence>
<evidence type="ECO:0000256" key="13">
    <source>
        <dbReference type="ARBA" id="ARBA00023209"/>
    </source>
</evidence>
<dbReference type="PROSITE" id="PS00379">
    <property type="entry name" value="CDP_ALCOHOL_P_TRANSF"/>
    <property type="match status" value="1"/>
</dbReference>
<keyword evidence="8 16" id="KW-0808">Transferase</keyword>
<keyword evidence="13" id="KW-0594">Phospholipid biosynthesis</keyword>
<evidence type="ECO:0000256" key="3">
    <source>
        <dbReference type="ARBA" id="ARBA00005189"/>
    </source>
</evidence>
<evidence type="ECO:0000256" key="5">
    <source>
        <dbReference type="ARBA" id="ARBA00013170"/>
    </source>
</evidence>
<evidence type="ECO:0000256" key="1">
    <source>
        <dbReference type="ARBA" id="ARBA00004141"/>
    </source>
</evidence>
<evidence type="ECO:0000256" key="14">
    <source>
        <dbReference type="ARBA" id="ARBA00023264"/>
    </source>
</evidence>
<comment type="caution">
    <text evidence="18">The sequence shown here is derived from an EMBL/GenBank/DDBJ whole genome shotgun (WGS) entry which is preliminary data.</text>
</comment>
<dbReference type="PANTHER" id="PTHR14269:SF62">
    <property type="entry name" value="CDP-DIACYLGLYCEROL--GLYCEROL-3-PHOSPHATE 3-PHOSPHATIDYLTRANSFERASE 1, CHLOROPLASTIC"/>
    <property type="match status" value="1"/>
</dbReference>
<feature type="transmembrane region" description="Helical" evidence="17">
    <location>
        <begin position="7"/>
        <end position="25"/>
    </location>
</feature>
<comment type="pathway">
    <text evidence="3">Lipid metabolism.</text>
</comment>
<dbReference type="Pfam" id="PF01066">
    <property type="entry name" value="CDP-OH_P_transf"/>
    <property type="match status" value="1"/>
</dbReference>
<keyword evidence="7" id="KW-0444">Lipid biosynthesis</keyword>
<evidence type="ECO:0000256" key="15">
    <source>
        <dbReference type="ARBA" id="ARBA00048586"/>
    </source>
</evidence>
<dbReference type="AlphaFoldDB" id="A0A9W6MMZ6"/>
<reference evidence="18" key="2">
    <citation type="submission" date="2023-01" db="EMBL/GenBank/DDBJ databases">
        <authorList>
            <person name="Sun Q."/>
            <person name="Evtushenko L."/>
        </authorList>
    </citation>
    <scope>NUCLEOTIDE SEQUENCE</scope>
    <source>
        <strain evidence="18">VKM B-1513</strain>
    </source>
</reference>
<dbReference type="GO" id="GO:0046474">
    <property type="term" value="P:glycerophospholipid biosynthetic process"/>
    <property type="evidence" value="ECO:0007669"/>
    <property type="project" value="TreeGrafter"/>
</dbReference>
<protein>
    <recommendedName>
        <fullName evidence="6">CDP-diacylglycerol--glycerol-3-phosphate 3-phosphatidyltransferase</fullName>
        <ecNumber evidence="5">2.7.8.5</ecNumber>
    </recommendedName>
</protein>
<evidence type="ECO:0000256" key="4">
    <source>
        <dbReference type="ARBA" id="ARBA00010441"/>
    </source>
</evidence>
<evidence type="ECO:0000256" key="10">
    <source>
        <dbReference type="ARBA" id="ARBA00022989"/>
    </source>
</evidence>
<evidence type="ECO:0000256" key="9">
    <source>
        <dbReference type="ARBA" id="ARBA00022692"/>
    </source>
</evidence>
<dbReference type="InterPro" id="IPR000462">
    <property type="entry name" value="CDP-OH_P_trans"/>
</dbReference>
<dbReference type="PIRSF" id="PIRSF000847">
    <property type="entry name" value="Phos_ph_gly_syn"/>
    <property type="match status" value="1"/>
</dbReference>
<evidence type="ECO:0000313" key="19">
    <source>
        <dbReference type="Proteomes" id="UP001143486"/>
    </source>
</evidence>
<comment type="similarity">
    <text evidence="4 16">Belongs to the CDP-alcohol phosphatidyltransferase class-I family.</text>
</comment>
<dbReference type="GO" id="GO:0016020">
    <property type="term" value="C:membrane"/>
    <property type="evidence" value="ECO:0007669"/>
    <property type="project" value="UniProtKB-SubCell"/>
</dbReference>
<dbReference type="InterPro" id="IPR048254">
    <property type="entry name" value="CDP_ALCOHOL_P_TRANSF_CS"/>
</dbReference>
<accession>A0A9W6MMZ6</accession>
<evidence type="ECO:0000256" key="8">
    <source>
        <dbReference type="ARBA" id="ARBA00022679"/>
    </source>
</evidence>
<feature type="transmembrane region" description="Helical" evidence="17">
    <location>
        <begin position="45"/>
        <end position="67"/>
    </location>
</feature>
<evidence type="ECO:0000256" key="16">
    <source>
        <dbReference type="RuleBase" id="RU003750"/>
    </source>
</evidence>
<organism evidence="18 19">
    <name type="scientific">Maricaulis virginensis</name>
    <dbReference type="NCBI Taxonomy" id="144022"/>
    <lineage>
        <taxon>Bacteria</taxon>
        <taxon>Pseudomonadati</taxon>
        <taxon>Pseudomonadota</taxon>
        <taxon>Alphaproteobacteria</taxon>
        <taxon>Maricaulales</taxon>
        <taxon>Maricaulaceae</taxon>
        <taxon>Maricaulis</taxon>
    </lineage>
</organism>
<evidence type="ECO:0000256" key="7">
    <source>
        <dbReference type="ARBA" id="ARBA00022516"/>
    </source>
</evidence>
<gene>
    <name evidence="18" type="ORF">GCM10017621_08790</name>
</gene>
<keyword evidence="12 17" id="KW-0472">Membrane</keyword>
<dbReference type="EMBL" id="BSFE01000002">
    <property type="protein sequence ID" value="GLK51371.1"/>
    <property type="molecule type" value="Genomic_DNA"/>
</dbReference>
<dbReference type="GO" id="GO:0008444">
    <property type="term" value="F:CDP-diacylglycerol-glycerol-3-phosphate 3-phosphatidyltransferase activity"/>
    <property type="evidence" value="ECO:0007669"/>
    <property type="project" value="UniProtKB-EC"/>
</dbReference>
<sequence length="203" mass="21531">MLKALPNIITILRIALAVSGAWALWQSYFWSIDYNVPLWLGDASVAARSLGAFAIAAFVVAAISDWLDGWLARRLSAESRLGSVLDPVADKLLVDAYLLVYTMILGSPVTLAVPVAAIVLRDAVITLTRMVGRGGAEPALPVSASAKLKTAIAMVVTAFPLIAAIAGIHTVLWVVEGWIIAVWLTAALSLATGLGYLRRKPQA</sequence>
<dbReference type="InterPro" id="IPR050324">
    <property type="entry name" value="CDP-alcohol_PTase-I"/>
</dbReference>
<evidence type="ECO:0000256" key="2">
    <source>
        <dbReference type="ARBA" id="ARBA00005042"/>
    </source>
</evidence>
<reference evidence="18" key="1">
    <citation type="journal article" date="2014" name="Int. J. Syst. Evol. Microbiol.">
        <title>Complete genome sequence of Corynebacterium casei LMG S-19264T (=DSM 44701T), isolated from a smear-ripened cheese.</title>
        <authorList>
            <consortium name="US DOE Joint Genome Institute (JGI-PGF)"/>
            <person name="Walter F."/>
            <person name="Albersmeier A."/>
            <person name="Kalinowski J."/>
            <person name="Ruckert C."/>
        </authorList>
    </citation>
    <scope>NUCLEOTIDE SEQUENCE</scope>
    <source>
        <strain evidence="18">VKM B-1513</strain>
    </source>
</reference>
<name>A0A9W6MMZ6_9PROT</name>
<dbReference type="InterPro" id="IPR043130">
    <property type="entry name" value="CDP-OH_PTrfase_TM_dom"/>
</dbReference>
<keyword evidence="10 17" id="KW-1133">Transmembrane helix</keyword>
<dbReference type="RefSeq" id="WP_271185754.1">
    <property type="nucleotide sequence ID" value="NZ_BSFE01000002.1"/>
</dbReference>
<keyword evidence="9 17" id="KW-0812">Transmembrane</keyword>
<comment type="catalytic activity">
    <reaction evidence="15">
        <text>a CDP-1,2-diacyl-sn-glycerol + sn-glycerol 3-phosphate = a 1,2-diacyl-sn-glycero-3-phospho-(1'-sn-glycero-3'-phosphate) + CMP + H(+)</text>
        <dbReference type="Rhea" id="RHEA:12593"/>
        <dbReference type="ChEBI" id="CHEBI:15378"/>
        <dbReference type="ChEBI" id="CHEBI:57597"/>
        <dbReference type="ChEBI" id="CHEBI:58332"/>
        <dbReference type="ChEBI" id="CHEBI:60110"/>
        <dbReference type="ChEBI" id="CHEBI:60377"/>
        <dbReference type="EC" id="2.7.8.5"/>
    </reaction>
</comment>
<comment type="pathway">
    <text evidence="2">Phospholipid metabolism; phosphatidylglycerol biosynthesis; phosphatidylglycerol from CDP-diacylglycerol: step 1/2.</text>
</comment>
<comment type="subcellular location">
    <subcellularLocation>
        <location evidence="1">Membrane</location>
        <topology evidence="1">Multi-pass membrane protein</topology>
    </subcellularLocation>
</comment>
<feature type="transmembrane region" description="Helical" evidence="17">
    <location>
        <begin position="178"/>
        <end position="197"/>
    </location>
</feature>
<dbReference type="Proteomes" id="UP001143486">
    <property type="component" value="Unassembled WGS sequence"/>
</dbReference>
<evidence type="ECO:0000313" key="18">
    <source>
        <dbReference type="EMBL" id="GLK51371.1"/>
    </source>
</evidence>
<keyword evidence="11" id="KW-0443">Lipid metabolism</keyword>
<evidence type="ECO:0000256" key="12">
    <source>
        <dbReference type="ARBA" id="ARBA00023136"/>
    </source>
</evidence>
<keyword evidence="19" id="KW-1185">Reference proteome</keyword>
<dbReference type="Gene3D" id="1.20.120.1760">
    <property type="match status" value="1"/>
</dbReference>
<dbReference type="PANTHER" id="PTHR14269">
    <property type="entry name" value="CDP-DIACYLGLYCEROL--GLYCEROL-3-PHOSPHATE 3-PHOSPHATIDYLTRANSFERASE-RELATED"/>
    <property type="match status" value="1"/>
</dbReference>
<evidence type="ECO:0000256" key="6">
    <source>
        <dbReference type="ARBA" id="ARBA00014944"/>
    </source>
</evidence>
<dbReference type="EC" id="2.7.8.5" evidence="5"/>
<evidence type="ECO:0000256" key="17">
    <source>
        <dbReference type="SAM" id="Phobius"/>
    </source>
</evidence>
<proteinExistence type="inferred from homology"/>
<keyword evidence="14" id="KW-1208">Phospholipid metabolism</keyword>
<feature type="transmembrane region" description="Helical" evidence="17">
    <location>
        <begin position="151"/>
        <end position="172"/>
    </location>
</feature>